<dbReference type="EMBL" id="JAFREP010000001">
    <property type="protein sequence ID" value="MBO1316855.1"/>
    <property type="molecule type" value="Genomic_DNA"/>
</dbReference>
<evidence type="ECO:0000313" key="3">
    <source>
        <dbReference type="Proteomes" id="UP000664417"/>
    </source>
</evidence>
<feature type="coiled-coil region" evidence="1">
    <location>
        <begin position="46"/>
        <end position="73"/>
    </location>
</feature>
<feature type="coiled-coil region" evidence="1">
    <location>
        <begin position="97"/>
        <end position="138"/>
    </location>
</feature>
<comment type="caution">
    <text evidence="2">The sequence shown here is derived from an EMBL/GenBank/DDBJ whole genome shotgun (WGS) entry which is preliminary data.</text>
</comment>
<dbReference type="Gene3D" id="1.10.287.1490">
    <property type="match status" value="1"/>
</dbReference>
<keyword evidence="1" id="KW-0175">Coiled coil</keyword>
<evidence type="ECO:0008006" key="4">
    <source>
        <dbReference type="Google" id="ProtNLM"/>
    </source>
</evidence>
<protein>
    <recommendedName>
        <fullName evidence="4">C4-type zinc ribbon domain-containing protein</fullName>
    </recommendedName>
</protein>
<dbReference type="Proteomes" id="UP000664417">
    <property type="component" value="Unassembled WGS sequence"/>
</dbReference>
<dbReference type="AlphaFoldDB" id="A0A8J7QEH6"/>
<sequence>MRAALNALRDYQDVLVRIAELDRLLSFVPDEIVQMETDWKNTQARAEELKTRQEKREKEIRESELKLAELKEKETKFDGDLQEVTNNKEYHAVLKEIDTAKKNISVIEEDISGARQEINEIETELASCSEQEKEAKSKFDTAMAAHKAAMGENAQEKGEKELIREKLAGTVPPDLRRKFDRIAARRNGVGLALCVSAVCQSCHVRVRQNIVDRLRRFDRIITCESCKRILFFADTE</sequence>
<name>A0A8J7QEH6_9BACT</name>
<proteinExistence type="predicted"/>
<reference evidence="2" key="1">
    <citation type="submission" date="2021-03" db="EMBL/GenBank/DDBJ databases">
        <authorList>
            <person name="Wang G."/>
        </authorList>
    </citation>
    <scope>NUCLEOTIDE SEQUENCE</scope>
    <source>
        <strain evidence="2">KCTC 12899</strain>
    </source>
</reference>
<organism evidence="2 3">
    <name type="scientific">Acanthopleuribacter pedis</name>
    <dbReference type="NCBI Taxonomy" id="442870"/>
    <lineage>
        <taxon>Bacteria</taxon>
        <taxon>Pseudomonadati</taxon>
        <taxon>Acidobacteriota</taxon>
        <taxon>Holophagae</taxon>
        <taxon>Acanthopleuribacterales</taxon>
        <taxon>Acanthopleuribacteraceae</taxon>
        <taxon>Acanthopleuribacter</taxon>
    </lineage>
</organism>
<evidence type="ECO:0000256" key="1">
    <source>
        <dbReference type="SAM" id="Coils"/>
    </source>
</evidence>
<gene>
    <name evidence="2" type="ORF">J3U88_00180</name>
</gene>
<keyword evidence="3" id="KW-1185">Reference proteome</keyword>
<accession>A0A8J7QEH6</accession>
<evidence type="ECO:0000313" key="2">
    <source>
        <dbReference type="EMBL" id="MBO1316855.1"/>
    </source>
</evidence>
<dbReference type="RefSeq" id="WP_207856092.1">
    <property type="nucleotide sequence ID" value="NZ_JAFREP010000001.1"/>
</dbReference>